<dbReference type="InterPro" id="IPR041881">
    <property type="entry name" value="PqqD_sf"/>
</dbReference>
<evidence type="ECO:0000313" key="2">
    <source>
        <dbReference type="Proteomes" id="UP000291933"/>
    </source>
</evidence>
<gene>
    <name evidence="1" type="ORF">ET996_04690</name>
</gene>
<protein>
    <submittedName>
        <fullName evidence="1">PqqD family protein</fullName>
    </submittedName>
</protein>
<name>A0A4Q9KMH1_PROTD</name>
<reference evidence="1 2" key="1">
    <citation type="submission" date="2019-01" db="EMBL/GenBank/DDBJ databases">
        <title>Lactibacter flavus gen. nov., sp. nov., a novel bacterium of the family Propionibacteriaceae isolated from raw milk and dairy products.</title>
        <authorList>
            <person name="Huptas C."/>
            <person name="Wenning M."/>
            <person name="Breitenwieser F."/>
            <person name="Doll E."/>
            <person name="Von Neubeck M."/>
            <person name="Busse H.-J."/>
            <person name="Scherer S."/>
        </authorList>
    </citation>
    <scope>NUCLEOTIDE SEQUENCE [LARGE SCALE GENOMIC DNA]</scope>
    <source>
        <strain evidence="2">DSM 22130 / JCM 15804 / WR061</strain>
    </source>
</reference>
<dbReference type="EMBL" id="SDMR01000003">
    <property type="protein sequence ID" value="TBT95742.1"/>
    <property type="molecule type" value="Genomic_DNA"/>
</dbReference>
<organism evidence="1 2">
    <name type="scientific">Propioniciclava tarda</name>
    <dbReference type="NCBI Taxonomy" id="433330"/>
    <lineage>
        <taxon>Bacteria</taxon>
        <taxon>Bacillati</taxon>
        <taxon>Actinomycetota</taxon>
        <taxon>Actinomycetes</taxon>
        <taxon>Propionibacteriales</taxon>
        <taxon>Propionibacteriaceae</taxon>
        <taxon>Propioniciclava</taxon>
    </lineage>
</organism>
<accession>A0A4Q9KMH1</accession>
<keyword evidence="2" id="KW-1185">Reference proteome</keyword>
<dbReference type="RefSeq" id="WP_131171394.1">
    <property type="nucleotide sequence ID" value="NZ_FXTL01000003.1"/>
</dbReference>
<sequence>MTASYLRADALDQLVLGGECILLYEDRYVRLGPLGTHLVTHTTTPRTLDELADALVATFGAPAEGSAVDATRAAVATLIAQGVLREVDHG</sequence>
<proteinExistence type="predicted"/>
<comment type="caution">
    <text evidence="1">The sequence shown here is derived from an EMBL/GenBank/DDBJ whole genome shotgun (WGS) entry which is preliminary data.</text>
</comment>
<evidence type="ECO:0000313" key="1">
    <source>
        <dbReference type="EMBL" id="TBT95742.1"/>
    </source>
</evidence>
<dbReference type="Pfam" id="PF05402">
    <property type="entry name" value="PqqD"/>
    <property type="match status" value="1"/>
</dbReference>
<dbReference type="AlphaFoldDB" id="A0A4Q9KMH1"/>
<dbReference type="InterPro" id="IPR008792">
    <property type="entry name" value="PQQD"/>
</dbReference>
<dbReference type="Gene3D" id="1.10.10.1150">
    <property type="entry name" value="Coenzyme PQQ synthesis protein D (PqqD)"/>
    <property type="match status" value="1"/>
</dbReference>
<dbReference type="Proteomes" id="UP000291933">
    <property type="component" value="Unassembled WGS sequence"/>
</dbReference>